<dbReference type="Gene3D" id="3.40.50.300">
    <property type="entry name" value="P-loop containing nucleotide triphosphate hydrolases"/>
    <property type="match status" value="1"/>
</dbReference>
<feature type="binding site" evidence="8">
    <location>
        <position position="404"/>
    </location>
    <ligand>
        <name>Zn(2+)</name>
        <dbReference type="ChEBI" id="CHEBI:29105"/>
        <label>2</label>
    </ligand>
</feature>
<feature type="binding site" evidence="8">
    <location>
        <position position="381"/>
    </location>
    <ligand>
        <name>Zn(2+)</name>
        <dbReference type="ChEBI" id="CHEBI:29105"/>
        <label>2</label>
    </ligand>
</feature>
<dbReference type="KEGG" id="mgg:MPLG2_1431"/>
<comment type="function">
    <text evidence="8">Initiates the restart of stalled replication forks, which reloads the replicative helicase on sites other than the origin of replication. Recognizes and binds to abandoned replication forks and remodels them to uncover a helicase loading site. Promotes assembly of the primosome at these replication forks.</text>
</comment>
<keyword evidence="1 8" id="KW-0639">Primosome</keyword>
<keyword evidence="10" id="KW-0378">Hydrolase</keyword>
<dbReference type="Pfam" id="PF17764">
    <property type="entry name" value="PriA_3primeBD"/>
    <property type="match status" value="1"/>
</dbReference>
<dbReference type="InterPro" id="IPR027417">
    <property type="entry name" value="P-loop_NTPase"/>
</dbReference>
<dbReference type="GO" id="GO:0043138">
    <property type="term" value="F:3'-5' DNA helicase activity"/>
    <property type="evidence" value="ECO:0007669"/>
    <property type="project" value="TreeGrafter"/>
</dbReference>
<sequence>MAVDVPLPHLDRFFDYAIPDELADQAVPGCRVRVRFAGRQRDGFVIDVLTSSDSERELAPLLKVVSPEPVLRPEIVGVVRAVADHYAGTFTDVVRLAVPPRHGITEQATAPERPTPHPVNDAPTLNHYPHGTALLGALRDGRAPRATLALAPVTEPAGDWAQAMIEAAAATLKGGRGVSLLVPDAADLARLEARCEAAFGRGSFVTLSADLGPAARYRAFLAAARGSVRLVLGTRAAAFAPVADLGLIALYDDGDDSWADPRAPYPHARVVAALRSARQSCGLLYLGYARTAEVQSLVEHDWLVPLQVPPAVRRELCPVVRVAAATDWALERDPAAHSRLPHEVFTAIRAGLAAGPVLVQVPRAGYLASLACARCRALARCPACAHPLAGERQASRAAAVCRVCGVRPDWHCPDCGGTELRAPRVGVQRTAEELGRAFPQTQVVQSSGEHRVAEVGAEPALVLATPGAEPTAEGGYATAVLLDADLLLARADLRAAEEALRRWLAAVSLVRGASDDGTVVVVGDPAARAVQALVRLDAPGFAARELADRAAAGFPPVTKLVSFEGAADAVAEAVRFGQAETSAVLLGPVLLADGDHRSMLRTPAHEGVALVAAAKAVQARRTAHKDDGSLRVRVDPAVL</sequence>
<evidence type="ECO:0000256" key="6">
    <source>
        <dbReference type="ARBA" id="ARBA00022840"/>
    </source>
</evidence>
<keyword evidence="11" id="KW-1185">Reference proteome</keyword>
<feature type="binding site" evidence="8">
    <location>
        <position position="372"/>
    </location>
    <ligand>
        <name>Zn(2+)</name>
        <dbReference type="ChEBI" id="CHEBI:29105"/>
        <label>1</label>
    </ligand>
</feature>
<gene>
    <name evidence="8 10" type="primary">priA</name>
    <name evidence="10" type="ORF">MPLG2_1431</name>
</gene>
<evidence type="ECO:0000256" key="7">
    <source>
        <dbReference type="ARBA" id="ARBA00023125"/>
    </source>
</evidence>
<dbReference type="GO" id="GO:0008270">
    <property type="term" value="F:zinc ion binding"/>
    <property type="evidence" value="ECO:0007669"/>
    <property type="project" value="UniProtKB-UniRule"/>
</dbReference>
<dbReference type="GO" id="GO:1990077">
    <property type="term" value="C:primosome complex"/>
    <property type="evidence" value="ECO:0007669"/>
    <property type="project" value="UniProtKB-UniRule"/>
</dbReference>
<evidence type="ECO:0000256" key="1">
    <source>
        <dbReference type="ARBA" id="ARBA00022515"/>
    </source>
</evidence>
<feature type="binding site" evidence="8">
    <location>
        <position position="412"/>
    </location>
    <ligand>
        <name>Zn(2+)</name>
        <dbReference type="ChEBI" id="CHEBI:29105"/>
        <label>1</label>
    </ligand>
</feature>
<evidence type="ECO:0000256" key="4">
    <source>
        <dbReference type="ARBA" id="ARBA00022741"/>
    </source>
</evidence>
<dbReference type="HAMAP" id="MF_00983">
    <property type="entry name" value="PriA"/>
    <property type="match status" value="1"/>
</dbReference>
<comment type="similarity">
    <text evidence="8">Belongs to the helicase family. PriA subfamily.</text>
</comment>
<organism evidence="10 11">
    <name type="scientific">Micropruina glycogenica</name>
    <dbReference type="NCBI Taxonomy" id="75385"/>
    <lineage>
        <taxon>Bacteria</taxon>
        <taxon>Bacillati</taxon>
        <taxon>Actinomycetota</taxon>
        <taxon>Actinomycetes</taxon>
        <taxon>Propionibacteriales</taxon>
        <taxon>Nocardioidaceae</taxon>
        <taxon>Micropruina</taxon>
    </lineage>
</organism>
<protein>
    <recommendedName>
        <fullName evidence="8">Probable replication restart protein PriA</fullName>
    </recommendedName>
    <alternativeName>
        <fullName evidence="8">Putative ATP-dependent DNA helicase PriA</fullName>
    </alternativeName>
</protein>
<dbReference type="Proteomes" id="UP000238164">
    <property type="component" value="Chromosome 1"/>
</dbReference>
<feature type="binding site" evidence="8">
    <location>
        <position position="375"/>
    </location>
    <ligand>
        <name>Zn(2+)</name>
        <dbReference type="ChEBI" id="CHEBI:29105"/>
        <label>1</label>
    </ligand>
</feature>
<dbReference type="Gene3D" id="3.40.1440.60">
    <property type="entry name" value="PriA, 3(prime) DNA-binding domain"/>
    <property type="match status" value="1"/>
</dbReference>
<keyword evidence="2 8" id="KW-0235">DNA replication</keyword>
<evidence type="ECO:0000256" key="8">
    <source>
        <dbReference type="HAMAP-Rule" id="MF_00983"/>
    </source>
</evidence>
<dbReference type="GO" id="GO:0006270">
    <property type="term" value="P:DNA replication initiation"/>
    <property type="evidence" value="ECO:0007669"/>
    <property type="project" value="TreeGrafter"/>
</dbReference>
<keyword evidence="7 8" id="KW-0238">DNA-binding</keyword>
<evidence type="ECO:0000259" key="9">
    <source>
        <dbReference type="Pfam" id="PF17764"/>
    </source>
</evidence>
<feature type="binding site" evidence="8">
    <location>
        <position position="401"/>
    </location>
    <ligand>
        <name>Zn(2+)</name>
        <dbReference type="ChEBI" id="CHEBI:29105"/>
        <label>2</label>
    </ligand>
</feature>
<comment type="cofactor">
    <cofactor evidence="8">
        <name>Zn(2+)</name>
        <dbReference type="ChEBI" id="CHEBI:29105"/>
    </cofactor>
    <text evidence="8">Binds 2 zinc ions per subunit.</text>
</comment>
<dbReference type="PROSITE" id="PS00202">
    <property type="entry name" value="RUBREDOXIN"/>
    <property type="match status" value="1"/>
</dbReference>
<dbReference type="PANTHER" id="PTHR30580">
    <property type="entry name" value="PRIMOSOMAL PROTEIN N"/>
    <property type="match status" value="1"/>
</dbReference>
<dbReference type="GO" id="GO:0016787">
    <property type="term" value="F:hydrolase activity"/>
    <property type="evidence" value="ECO:0007669"/>
    <property type="project" value="UniProtKB-KW"/>
</dbReference>
<comment type="subunit">
    <text evidence="8">Component of the replication restart primosome.</text>
</comment>
<dbReference type="GO" id="GO:0005524">
    <property type="term" value="F:ATP binding"/>
    <property type="evidence" value="ECO:0007669"/>
    <property type="project" value="UniProtKB-UniRule"/>
</dbReference>
<name>A0A2N9JEB9_9ACTN</name>
<evidence type="ECO:0000313" key="11">
    <source>
        <dbReference type="Proteomes" id="UP000238164"/>
    </source>
</evidence>
<dbReference type="GO" id="GO:0006302">
    <property type="term" value="P:double-strand break repair"/>
    <property type="evidence" value="ECO:0007669"/>
    <property type="project" value="InterPro"/>
</dbReference>
<dbReference type="InterPro" id="IPR042115">
    <property type="entry name" value="PriA_3primeBD_sf"/>
</dbReference>
<feature type="binding site" evidence="8">
    <location>
        <position position="415"/>
    </location>
    <ligand>
        <name>Zn(2+)</name>
        <dbReference type="ChEBI" id="CHEBI:29105"/>
        <label>1</label>
    </ligand>
</feature>
<evidence type="ECO:0000256" key="5">
    <source>
        <dbReference type="ARBA" id="ARBA00022833"/>
    </source>
</evidence>
<keyword evidence="3 8" id="KW-0479">Metal-binding</keyword>
<keyword evidence="5 8" id="KW-0862">Zinc</keyword>
<keyword evidence="4 8" id="KW-0547">Nucleotide-binding</keyword>
<dbReference type="InterPro" id="IPR041222">
    <property type="entry name" value="PriA_3primeBD"/>
</dbReference>
<dbReference type="EMBL" id="LT985188">
    <property type="protein sequence ID" value="SPD86467.1"/>
    <property type="molecule type" value="Genomic_DNA"/>
</dbReference>
<dbReference type="AlphaFoldDB" id="A0A2N9JEB9"/>
<dbReference type="GO" id="GO:0006269">
    <property type="term" value="P:DNA replication, synthesis of primer"/>
    <property type="evidence" value="ECO:0007669"/>
    <property type="project" value="UniProtKB-KW"/>
</dbReference>
<dbReference type="GO" id="GO:0006310">
    <property type="term" value="P:DNA recombination"/>
    <property type="evidence" value="ECO:0007669"/>
    <property type="project" value="InterPro"/>
</dbReference>
<reference evidence="10 11" key="1">
    <citation type="submission" date="2018-02" db="EMBL/GenBank/DDBJ databases">
        <authorList>
            <person name="Cohen D.B."/>
            <person name="Kent A.D."/>
        </authorList>
    </citation>
    <scope>NUCLEOTIDE SEQUENCE [LARGE SCALE GENOMIC DNA]</scope>
    <source>
        <strain evidence="10">1</strain>
    </source>
</reference>
<dbReference type="PANTHER" id="PTHR30580:SF0">
    <property type="entry name" value="PRIMOSOMAL PROTEIN N"/>
    <property type="match status" value="1"/>
</dbReference>
<evidence type="ECO:0000256" key="3">
    <source>
        <dbReference type="ARBA" id="ARBA00022723"/>
    </source>
</evidence>
<keyword evidence="6 8" id="KW-0067">ATP-binding</keyword>
<evidence type="ECO:0000256" key="2">
    <source>
        <dbReference type="ARBA" id="ARBA00022705"/>
    </source>
</evidence>
<dbReference type="GO" id="GO:0003677">
    <property type="term" value="F:DNA binding"/>
    <property type="evidence" value="ECO:0007669"/>
    <property type="project" value="UniProtKB-UniRule"/>
</dbReference>
<feature type="binding site" evidence="8">
    <location>
        <position position="384"/>
    </location>
    <ligand>
        <name>Zn(2+)</name>
        <dbReference type="ChEBI" id="CHEBI:29105"/>
        <label>2</label>
    </ligand>
</feature>
<proteinExistence type="inferred from homology"/>
<evidence type="ECO:0000313" key="10">
    <source>
        <dbReference type="EMBL" id="SPD86467.1"/>
    </source>
</evidence>
<accession>A0A2N9JEB9</accession>
<comment type="caution">
    <text evidence="8">As this protein does not have any detectable helicase domains, it probably does not have helicase activity.</text>
</comment>
<dbReference type="InterPro" id="IPR005259">
    <property type="entry name" value="PriA"/>
</dbReference>
<dbReference type="InterPro" id="IPR018527">
    <property type="entry name" value="Rubredoxin_Fe_BS"/>
</dbReference>
<feature type="domain" description="Primosomal protein N' 3' DNA-binding" evidence="9">
    <location>
        <begin position="3"/>
        <end position="99"/>
    </location>
</feature>